<dbReference type="Gene3D" id="1.10.555.10">
    <property type="entry name" value="Rho GTPase activation protein"/>
    <property type="match status" value="1"/>
</dbReference>
<feature type="compositionally biased region" description="Basic residues" evidence="2">
    <location>
        <begin position="395"/>
        <end position="414"/>
    </location>
</feature>
<proteinExistence type="predicted"/>
<feature type="region of interest" description="Disordered" evidence="2">
    <location>
        <begin position="217"/>
        <end position="246"/>
    </location>
</feature>
<dbReference type="AlphaFoldDB" id="A0A4Y9XP62"/>
<feature type="compositionally biased region" description="Low complexity" evidence="2">
    <location>
        <begin position="357"/>
        <end position="370"/>
    </location>
</feature>
<feature type="region of interest" description="Disordered" evidence="2">
    <location>
        <begin position="289"/>
        <end position="421"/>
    </location>
</feature>
<dbReference type="PANTHER" id="PTHR15228:SF25">
    <property type="entry name" value="F-BAR DOMAIN-CONTAINING PROTEIN"/>
    <property type="match status" value="1"/>
</dbReference>
<dbReference type="PROSITE" id="PS50238">
    <property type="entry name" value="RHOGAP"/>
    <property type="match status" value="1"/>
</dbReference>
<dbReference type="GO" id="GO:0005096">
    <property type="term" value="F:GTPase activator activity"/>
    <property type="evidence" value="ECO:0007669"/>
    <property type="project" value="UniProtKB-KW"/>
</dbReference>
<evidence type="ECO:0000259" key="3">
    <source>
        <dbReference type="PROSITE" id="PS50238"/>
    </source>
</evidence>
<evidence type="ECO:0000313" key="5">
    <source>
        <dbReference type="Proteomes" id="UP000298327"/>
    </source>
</evidence>
<evidence type="ECO:0000313" key="4">
    <source>
        <dbReference type="EMBL" id="TFY51896.1"/>
    </source>
</evidence>
<dbReference type="SMART" id="SM00324">
    <property type="entry name" value="RhoGAP"/>
    <property type="match status" value="1"/>
</dbReference>
<dbReference type="GO" id="GO:0060237">
    <property type="term" value="P:regulation of fungal-type cell wall organization"/>
    <property type="evidence" value="ECO:0007669"/>
    <property type="project" value="TreeGrafter"/>
</dbReference>
<evidence type="ECO:0000256" key="1">
    <source>
        <dbReference type="ARBA" id="ARBA00022468"/>
    </source>
</evidence>
<reference evidence="4 5" key="1">
    <citation type="submission" date="2019-02" db="EMBL/GenBank/DDBJ databases">
        <title>Genome sequencing of the rare red list fungi Dentipellis fragilis.</title>
        <authorList>
            <person name="Buettner E."/>
            <person name="Kellner H."/>
        </authorList>
    </citation>
    <scope>NUCLEOTIDE SEQUENCE [LARGE SCALE GENOMIC DNA]</scope>
    <source>
        <strain evidence="4 5">DSM 105465</strain>
    </source>
</reference>
<dbReference type="InterPro" id="IPR051025">
    <property type="entry name" value="RhoGAP"/>
</dbReference>
<dbReference type="STRING" id="205917.A0A4Y9XP62"/>
<keyword evidence="5" id="KW-1185">Reference proteome</keyword>
<gene>
    <name evidence="4" type="ORF">EVG20_g10789</name>
</gene>
<dbReference type="EMBL" id="SEOQ01001414">
    <property type="protein sequence ID" value="TFY51896.1"/>
    <property type="molecule type" value="Genomic_DNA"/>
</dbReference>
<accession>A0A4Y9XP62</accession>
<feature type="compositionally biased region" description="Low complexity" evidence="2">
    <location>
        <begin position="296"/>
        <end position="305"/>
    </location>
</feature>
<evidence type="ECO:0000256" key="2">
    <source>
        <dbReference type="SAM" id="MobiDB-lite"/>
    </source>
</evidence>
<dbReference type="PANTHER" id="PTHR15228">
    <property type="entry name" value="SPERMATHECAL PHYSIOLOGY VARIANT"/>
    <property type="match status" value="1"/>
</dbReference>
<keyword evidence="1" id="KW-0343">GTPase activation</keyword>
<comment type="caution">
    <text evidence="4">The sequence shown here is derived from an EMBL/GenBank/DDBJ whole genome shotgun (WGS) entry which is preliminary data.</text>
</comment>
<dbReference type="OrthoDB" id="3196451at2759"/>
<organism evidence="4 5">
    <name type="scientific">Dentipellis fragilis</name>
    <dbReference type="NCBI Taxonomy" id="205917"/>
    <lineage>
        <taxon>Eukaryota</taxon>
        <taxon>Fungi</taxon>
        <taxon>Dikarya</taxon>
        <taxon>Basidiomycota</taxon>
        <taxon>Agaricomycotina</taxon>
        <taxon>Agaricomycetes</taxon>
        <taxon>Russulales</taxon>
        <taxon>Hericiaceae</taxon>
        <taxon>Dentipellis</taxon>
    </lineage>
</organism>
<feature type="compositionally biased region" description="Basic residues" evidence="2">
    <location>
        <begin position="371"/>
        <end position="387"/>
    </location>
</feature>
<dbReference type="Pfam" id="PF00620">
    <property type="entry name" value="RhoGAP"/>
    <property type="match status" value="1"/>
</dbReference>
<dbReference type="InterPro" id="IPR000198">
    <property type="entry name" value="RhoGAP_dom"/>
</dbReference>
<dbReference type="Proteomes" id="UP000298327">
    <property type="component" value="Unassembled WGS sequence"/>
</dbReference>
<dbReference type="GO" id="GO:0005938">
    <property type="term" value="C:cell cortex"/>
    <property type="evidence" value="ECO:0007669"/>
    <property type="project" value="TreeGrafter"/>
</dbReference>
<dbReference type="GO" id="GO:0007165">
    <property type="term" value="P:signal transduction"/>
    <property type="evidence" value="ECO:0007669"/>
    <property type="project" value="InterPro"/>
</dbReference>
<dbReference type="SUPFAM" id="SSF48350">
    <property type="entry name" value="GTPase activation domain, GAP"/>
    <property type="match status" value="1"/>
</dbReference>
<name>A0A4Y9XP62_9AGAM</name>
<sequence>MRELQAIFETPPRVRGCRPPSPSSSSLIAVQYGKSLDWKNENYTPHDVASVFRRYLTQMPFRDAIAKKPYNQDEVIATYKRLIASMPRANQYLLLYVLDLLSVFARKSAKNLMTAQSASAPLAPLPESPTPVHLAVIFRPGIMSHPDHELSPKEHQLSQEVLEFLIAHQDWFMLDIPPPPPASAPGAGAGAHDVEEGMVSSSDEERATGGWKLVHPHAQAQAQAQGEKKIARRRTTTERERGSRAVGADLDSDLDLDLDLDLGLELGRGRGRGLGLGVAVGSTALQDLSPVRESHSPSQSHSPGGAALGISRSHTLPSAGSRSEHAARAGRAGSGNGSGGGSGAEDEKRVLRKARRASGQVQAQQQALPHAHAHAHGQAQARHRGARCRLGLGGGRRRIGKRSGKGKGRGRGGRASHDANADADAVGRKLVQRGGGGWSTGMVFIASLSFACNLSSSSSFVSISTSDFSRVCRLAARIFCCVIYPIPIRMPVGSGSYGCMYSYLLSTRVIVY</sequence>
<dbReference type="InterPro" id="IPR008936">
    <property type="entry name" value="Rho_GTPase_activation_prot"/>
</dbReference>
<feature type="domain" description="Rho-GAP" evidence="3">
    <location>
        <begin position="1"/>
        <end position="173"/>
    </location>
</feature>
<protein>
    <recommendedName>
        <fullName evidence="3">Rho-GAP domain-containing protein</fullName>
    </recommendedName>
</protein>
<feature type="compositionally biased region" description="Gly residues" evidence="2">
    <location>
        <begin position="332"/>
        <end position="343"/>
    </location>
</feature>